<evidence type="ECO:0000313" key="2">
    <source>
        <dbReference type="EMBL" id="VDN12620.1"/>
    </source>
</evidence>
<feature type="region of interest" description="Disordered" evidence="1">
    <location>
        <begin position="1"/>
        <end position="100"/>
    </location>
</feature>
<accession>A0A3P7LGU7</accession>
<feature type="compositionally biased region" description="Basic and acidic residues" evidence="1">
    <location>
        <begin position="63"/>
        <end position="75"/>
    </location>
</feature>
<organism evidence="2 3">
    <name type="scientific">Dibothriocephalus latus</name>
    <name type="common">Fish tapeworm</name>
    <name type="synonym">Diphyllobothrium latum</name>
    <dbReference type="NCBI Taxonomy" id="60516"/>
    <lineage>
        <taxon>Eukaryota</taxon>
        <taxon>Metazoa</taxon>
        <taxon>Spiralia</taxon>
        <taxon>Lophotrochozoa</taxon>
        <taxon>Platyhelminthes</taxon>
        <taxon>Cestoda</taxon>
        <taxon>Eucestoda</taxon>
        <taxon>Diphyllobothriidea</taxon>
        <taxon>Diphyllobothriidae</taxon>
        <taxon>Dibothriocephalus</taxon>
    </lineage>
</organism>
<reference evidence="2 3" key="1">
    <citation type="submission" date="2018-11" db="EMBL/GenBank/DDBJ databases">
        <authorList>
            <consortium name="Pathogen Informatics"/>
        </authorList>
    </citation>
    <scope>NUCLEOTIDE SEQUENCE [LARGE SCALE GENOMIC DNA]</scope>
</reference>
<feature type="compositionally biased region" description="Polar residues" evidence="1">
    <location>
        <begin position="44"/>
        <end position="58"/>
    </location>
</feature>
<feature type="compositionally biased region" description="Polar residues" evidence="1">
    <location>
        <begin position="88"/>
        <end position="100"/>
    </location>
</feature>
<dbReference type="Proteomes" id="UP000281553">
    <property type="component" value="Unassembled WGS sequence"/>
</dbReference>
<sequence>MCMSAQNRAGERAKEVTQNRQRPAAENEGDIDRDSRDLHLTKASVDNTSSEDQQSIGPQSDKGGVDHHVSRRGDAGEASPPLVDSEEAITNQCVPETSLP</sequence>
<evidence type="ECO:0000313" key="3">
    <source>
        <dbReference type="Proteomes" id="UP000281553"/>
    </source>
</evidence>
<protein>
    <submittedName>
        <fullName evidence="2">Uncharacterized protein</fullName>
    </submittedName>
</protein>
<proteinExistence type="predicted"/>
<evidence type="ECO:0000256" key="1">
    <source>
        <dbReference type="SAM" id="MobiDB-lite"/>
    </source>
</evidence>
<dbReference type="AlphaFoldDB" id="A0A3P7LGU7"/>
<name>A0A3P7LGU7_DIBLA</name>
<feature type="compositionally biased region" description="Basic and acidic residues" evidence="1">
    <location>
        <begin position="30"/>
        <end position="40"/>
    </location>
</feature>
<keyword evidence="3" id="KW-1185">Reference proteome</keyword>
<gene>
    <name evidence="2" type="ORF">DILT_LOCUS8451</name>
</gene>
<dbReference type="EMBL" id="UYRU01054336">
    <property type="protein sequence ID" value="VDN12620.1"/>
    <property type="molecule type" value="Genomic_DNA"/>
</dbReference>
<feature type="non-terminal residue" evidence="2">
    <location>
        <position position="100"/>
    </location>
</feature>